<keyword evidence="5 6" id="KW-0472">Membrane</keyword>
<dbReference type="Pfam" id="PF04066">
    <property type="entry name" value="MrpF_PhaF"/>
    <property type="match status" value="1"/>
</dbReference>
<evidence type="ECO:0000313" key="7">
    <source>
        <dbReference type="EMBL" id="OBF99245.1"/>
    </source>
</evidence>
<dbReference type="InterPro" id="IPR007208">
    <property type="entry name" value="MrpF/PhaF-like"/>
</dbReference>
<evidence type="ECO:0000256" key="6">
    <source>
        <dbReference type="SAM" id="Phobius"/>
    </source>
</evidence>
<accession>A0A1A2E1H7</accession>
<evidence type="ECO:0000256" key="3">
    <source>
        <dbReference type="ARBA" id="ARBA00022692"/>
    </source>
</evidence>
<keyword evidence="4 6" id="KW-1133">Transmembrane helix</keyword>
<feature type="transmembrane region" description="Helical" evidence="6">
    <location>
        <begin position="59"/>
        <end position="81"/>
    </location>
</feature>
<gene>
    <name evidence="7" type="ORF">A5771_19600</name>
</gene>
<name>A0A1A2E1H7_MYCSD</name>
<keyword evidence="3 6" id="KW-0812">Transmembrane</keyword>
<evidence type="ECO:0000256" key="1">
    <source>
        <dbReference type="ARBA" id="ARBA00004651"/>
    </source>
</evidence>
<dbReference type="Proteomes" id="UP000093985">
    <property type="component" value="Unassembled WGS sequence"/>
</dbReference>
<organism evidence="7 8">
    <name type="scientific">Mycolicibacter sinensis (strain JDM601)</name>
    <name type="common">Mycobacterium sinense</name>
    <dbReference type="NCBI Taxonomy" id="875328"/>
    <lineage>
        <taxon>Bacteria</taxon>
        <taxon>Bacillati</taxon>
        <taxon>Actinomycetota</taxon>
        <taxon>Actinomycetes</taxon>
        <taxon>Mycobacteriales</taxon>
        <taxon>Mycobacteriaceae</taxon>
        <taxon>Mycolicibacter</taxon>
    </lineage>
</organism>
<reference evidence="8" key="1">
    <citation type="submission" date="2016-06" db="EMBL/GenBank/DDBJ databases">
        <authorList>
            <person name="Sutton G."/>
            <person name="Brinkac L."/>
            <person name="Sanka R."/>
            <person name="Adams M."/>
            <person name="Lau E."/>
            <person name="Mehaffy C."/>
            <person name="Tameris M."/>
            <person name="Hatherill M."/>
            <person name="Hanekom W."/>
            <person name="Mahomed H."/>
            <person name="Mcshane H."/>
        </authorList>
    </citation>
    <scope>NUCLEOTIDE SEQUENCE [LARGE SCALE GENOMIC DNA]</scope>
    <source>
        <strain evidence="8">852014-51077_SCH5608930-a</strain>
    </source>
</reference>
<dbReference type="GO" id="GO:0015075">
    <property type="term" value="F:monoatomic ion transmembrane transporter activity"/>
    <property type="evidence" value="ECO:0007669"/>
    <property type="project" value="InterPro"/>
</dbReference>
<evidence type="ECO:0000256" key="4">
    <source>
        <dbReference type="ARBA" id="ARBA00022989"/>
    </source>
</evidence>
<comment type="subcellular location">
    <subcellularLocation>
        <location evidence="1">Cell membrane</location>
        <topology evidence="1">Multi-pass membrane protein</topology>
    </subcellularLocation>
</comment>
<evidence type="ECO:0000313" key="8">
    <source>
        <dbReference type="Proteomes" id="UP000093985"/>
    </source>
</evidence>
<protein>
    <recommendedName>
        <fullName evidence="9">Transmembrane protein</fullName>
    </recommendedName>
</protein>
<dbReference type="AlphaFoldDB" id="A0A1A2E1H7"/>
<dbReference type="GO" id="GO:0005886">
    <property type="term" value="C:plasma membrane"/>
    <property type="evidence" value="ECO:0007669"/>
    <property type="project" value="UniProtKB-SubCell"/>
</dbReference>
<evidence type="ECO:0000256" key="5">
    <source>
        <dbReference type="ARBA" id="ARBA00023136"/>
    </source>
</evidence>
<evidence type="ECO:0008006" key="9">
    <source>
        <dbReference type="Google" id="ProtNLM"/>
    </source>
</evidence>
<dbReference type="EMBL" id="LZIN01000108">
    <property type="protein sequence ID" value="OBF99245.1"/>
    <property type="molecule type" value="Genomic_DNA"/>
</dbReference>
<sequence length="84" mass="8832">MRPGELAALVLQLGVFLPGAWIAARGAPRRRLVGLEFAGIGAIGMLLVLAVSWGQDWALIVPLVLALVTFPGTLVYARLLAGEP</sequence>
<dbReference type="OrthoDB" id="4753102at2"/>
<feature type="transmembrane region" description="Helical" evidence="6">
    <location>
        <begin position="6"/>
        <end position="24"/>
    </location>
</feature>
<keyword evidence="2" id="KW-1003">Cell membrane</keyword>
<feature type="transmembrane region" description="Helical" evidence="6">
    <location>
        <begin position="33"/>
        <end position="53"/>
    </location>
</feature>
<evidence type="ECO:0000256" key="2">
    <source>
        <dbReference type="ARBA" id="ARBA00022475"/>
    </source>
</evidence>
<proteinExistence type="predicted"/>
<dbReference type="RefSeq" id="WP_064857205.1">
    <property type="nucleotide sequence ID" value="NZ_LZIM01000094.1"/>
</dbReference>
<comment type="caution">
    <text evidence="7">The sequence shown here is derived from an EMBL/GenBank/DDBJ whole genome shotgun (WGS) entry which is preliminary data.</text>
</comment>